<dbReference type="Proteomes" id="UP000887575">
    <property type="component" value="Unassembled WGS sequence"/>
</dbReference>
<dbReference type="Pfam" id="PF10318">
    <property type="entry name" value="7TM_GPCR_Srh"/>
    <property type="match status" value="1"/>
</dbReference>
<keyword evidence="1" id="KW-1133">Transmembrane helix</keyword>
<reference evidence="3" key="1">
    <citation type="submission" date="2024-02" db="UniProtKB">
        <authorList>
            <consortium name="WormBaseParasite"/>
        </authorList>
    </citation>
    <scope>IDENTIFICATION</scope>
</reference>
<keyword evidence="2" id="KW-1185">Reference proteome</keyword>
<sequence length="307" mass="34740">MDDLCKNAKIDVGLQVAHIVVSAPIQCTRTRASCDDCRRQMICSPLNAMLLSLAQCFVYRHYQILPVEHRFRFSKQFYIIIASLHYLTLPTVSFLLIQSATEEVAMYTPIVIEMIQKEYPELVYLLVDRDLIHVNLKNPIAPPIINFSGEIGCPMYTFLIAIEMLTLTLVPLISISLPWIFISIMMAFKSSSPPAMMNLAFLVNGLHGTMSSLLILYFIEPYRMYLVTFLPTFLKPKPKALIVPALSSTTAVTQWNGSLQNSSAESTIFVLMANLNLQNQLLDQLITRGYEKKTLRKASIHINDMAK</sequence>
<dbReference type="InterPro" id="IPR019422">
    <property type="entry name" value="7TM_GPCR_serpentine_rcpt_Srh"/>
</dbReference>
<organism evidence="2 3">
    <name type="scientific">Mesorhabditis belari</name>
    <dbReference type="NCBI Taxonomy" id="2138241"/>
    <lineage>
        <taxon>Eukaryota</taxon>
        <taxon>Metazoa</taxon>
        <taxon>Ecdysozoa</taxon>
        <taxon>Nematoda</taxon>
        <taxon>Chromadorea</taxon>
        <taxon>Rhabditida</taxon>
        <taxon>Rhabditina</taxon>
        <taxon>Rhabditomorpha</taxon>
        <taxon>Rhabditoidea</taxon>
        <taxon>Rhabditidae</taxon>
        <taxon>Mesorhabditinae</taxon>
        <taxon>Mesorhabditis</taxon>
    </lineage>
</organism>
<keyword evidence="1" id="KW-0472">Membrane</keyword>
<protein>
    <submittedName>
        <fullName evidence="3">Uncharacterized protein</fullName>
    </submittedName>
</protein>
<feature type="transmembrane region" description="Helical" evidence="1">
    <location>
        <begin position="199"/>
        <end position="219"/>
    </location>
</feature>
<dbReference type="WBParaSite" id="MBELARI_LOCUS13534">
    <property type="protein sequence ID" value="MBELARI_LOCUS13534"/>
    <property type="gene ID" value="MBELARI_LOCUS13534"/>
</dbReference>
<feature type="transmembrane region" description="Helical" evidence="1">
    <location>
        <begin position="77"/>
        <end position="97"/>
    </location>
</feature>
<accession>A0AAF3EHV1</accession>
<dbReference type="AlphaFoldDB" id="A0AAF3EHV1"/>
<feature type="transmembrane region" description="Helical" evidence="1">
    <location>
        <begin position="164"/>
        <end position="187"/>
    </location>
</feature>
<evidence type="ECO:0000313" key="3">
    <source>
        <dbReference type="WBParaSite" id="MBELARI_LOCUS13534"/>
    </source>
</evidence>
<evidence type="ECO:0000256" key="1">
    <source>
        <dbReference type="SAM" id="Phobius"/>
    </source>
</evidence>
<evidence type="ECO:0000313" key="2">
    <source>
        <dbReference type="Proteomes" id="UP000887575"/>
    </source>
</evidence>
<name>A0AAF3EHV1_9BILA</name>
<keyword evidence="1" id="KW-0812">Transmembrane</keyword>
<proteinExistence type="predicted"/>